<reference evidence="1" key="1">
    <citation type="submission" date="2021-03" db="EMBL/GenBank/DDBJ databases">
        <title>Evolutionary priming and transition to the ectomycorrhizal habit in an iconic lineage of mushroom-forming fungi: is preadaptation a requirement?</title>
        <authorList>
            <consortium name="DOE Joint Genome Institute"/>
            <person name="Looney B.P."/>
            <person name="Miyauchi S."/>
            <person name="Morin E."/>
            <person name="Drula E."/>
            <person name="Courty P.E."/>
            <person name="Chicoki N."/>
            <person name="Fauchery L."/>
            <person name="Kohler A."/>
            <person name="Kuo A."/>
            <person name="LaButti K."/>
            <person name="Pangilinan J."/>
            <person name="Lipzen A."/>
            <person name="Riley R."/>
            <person name="Andreopoulos W."/>
            <person name="He G."/>
            <person name="Johnson J."/>
            <person name="Barry K.W."/>
            <person name="Grigoriev I.V."/>
            <person name="Nagy L."/>
            <person name="Hibbett D."/>
            <person name="Henrissat B."/>
            <person name="Matheny P.B."/>
            <person name="Labbe J."/>
            <person name="Martin A.F."/>
        </authorList>
    </citation>
    <scope>NUCLEOTIDE SEQUENCE</scope>
    <source>
        <strain evidence="1">BPL698</strain>
    </source>
</reference>
<comment type="caution">
    <text evidence="1">The sequence shown here is derived from an EMBL/GenBank/DDBJ whole genome shotgun (WGS) entry which is preliminary data.</text>
</comment>
<organism evidence="1 2">
    <name type="scientific">Russula earlei</name>
    <dbReference type="NCBI Taxonomy" id="71964"/>
    <lineage>
        <taxon>Eukaryota</taxon>
        <taxon>Fungi</taxon>
        <taxon>Dikarya</taxon>
        <taxon>Basidiomycota</taxon>
        <taxon>Agaricomycotina</taxon>
        <taxon>Agaricomycetes</taxon>
        <taxon>Russulales</taxon>
        <taxon>Russulaceae</taxon>
        <taxon>Russula</taxon>
    </lineage>
</organism>
<evidence type="ECO:0000313" key="2">
    <source>
        <dbReference type="Proteomes" id="UP001207468"/>
    </source>
</evidence>
<sequence length="1574" mass="174241">MKKLAFIYLSLCCYAATGQHQPPHLEKRGQATQLIVDGKPFLVLGGELYNSSASSAAYLQPLWAPLQQMHLNTILASVSWQLIEPEEGRFDFSLVDAMLQGARVNHLHLVLLWFGTWKNGLSHYTPDWVKRDTKRFPRMVLENGASTETISPLSENANQADAKAFAALMHHVKATDGIQHTVIMVQVENEVGLIGSARDHSERANTRFEEQVPMRALQGKPAGTWAEVYGHTPAADEAFMAWHYARYLDAVAVAGKAEYNLPMYVNTWIVQPEDKKPGDYPSGGPQAHVHGIWKTGAPHIDIKAPDIYLPDFTGITSQYYHASWNPLFIPESFSGNEGAANAFYAIGKHNGIGYSPFGIDKPEEHPSQTPLAKAYDLLQQLTPQITAAQSAGEITAVSLTRKDSLQELELGGYRIRAALRTDWNGVIQADKGYGLIIHTGEDRFIVAGADMNVTFVPATPGPAIAGLASVWEGRFVNSVWKPGRLLNGDDVMISYHLAEEATHHQTGTGAKLGKEPAILQAQVWQRLTNPTAAEMRAQFQTPPIQYAQTMDFGVGRNLDPDTIAHQLDLIHKQGINAISIEGVPGAPWPYLSEGYMKGVQMIVSELKKRGMHLWIIDEGQYPSGFAGGLISEKAPELRMQALVIAQRITLKENEGIDNQPLDANTVSAVAVNTQTHESEVVDVSKGALHWAGRPGNWQIVLAEHRFKTAVTRSANNPKRVKDTLHSLIDYLNPAATRKWMEFTHEQYKQYVGNEFGKTILGFRGDEPEFGYTPWTPELPQIFQQKKGYDIRPYLASFLIQDQTPQQKLAKADFWDVWSDLFRDNYFKIIADWCAANGLEYTMHIDHEDQLMSLVRNEGDFFKTMRYVQIPGVDAIWHQIWYDNAADFPKLASSAAHMYGRPRSLSETFAAYTPKPTVKDARWVLNEEMVRGINFFEYMNWGAPYLRDTAFPPVSAYINRATWLLANGKPAATIALYCPTESMWLGNKMADSSFRMISKQLLEHQLDFDMVDRQGITSVFKLVKGKLVNASGQAYSTVLLPNISIIPGDVLNKLKAFAAAGGKVLFMDGLPQQSFTGTFAQAKDLPAADLGWASSVEYTHLPEGFYNQLPEDVRLGKTVPGIKYQHRQWKNADLYFFFNEGESDEQIDITVEGKGKASWWDADTGLVTPADEAHASAGAGQTTVPMRINGFETKPVKEFVITDYGAISDTTTINTLAIQKAIDACTAAGGGVVVIPKGNYLSGAIFLKQNVSLRVDKDGVLKGSVNPDDYPAIDTRWEGEERKWSACLVNADGLHGIRLYGEGTIDGSGEVWTKRGWKGLPYGKPRLIGIQNCKDITIEALQLHNQASWCLFVLYSKNVKADKLHITADHNIPSSDGMDFDSDNGIHVTGCFIDVNDDCISIKSGKDEDGLRVNRPSENILIENCVFGYGHGGVAMGSETSGGIRNVLVQNCTMEAENWAPIRFKTQPSRSGVVENITYKNIKLINTRKAVEFNMAWRMVNPRPAAKVLPVVRNIQLINISGTVKTVGDMHGLPGSPIDGVKFTNCELTAGKGLVMEEVVNIDTTGLKVHLVKEN</sequence>
<gene>
    <name evidence="1" type="ORF">F5148DRAFT_1291713</name>
</gene>
<evidence type="ECO:0000313" key="1">
    <source>
        <dbReference type="EMBL" id="KAI9449248.1"/>
    </source>
</evidence>
<name>A0ACC0TVK4_9AGAM</name>
<protein>
    <submittedName>
        <fullName evidence="1">Uncharacterized protein</fullName>
    </submittedName>
</protein>
<dbReference type="Proteomes" id="UP001207468">
    <property type="component" value="Unassembled WGS sequence"/>
</dbReference>
<accession>A0ACC0TVK4</accession>
<proteinExistence type="predicted"/>
<keyword evidence="2" id="KW-1185">Reference proteome</keyword>
<dbReference type="EMBL" id="JAGFNK010000518">
    <property type="protein sequence ID" value="KAI9449248.1"/>
    <property type="molecule type" value="Genomic_DNA"/>
</dbReference>